<dbReference type="GeneID" id="54781930"/>
<accession>A0A642ULS9</accession>
<organism evidence="1 2">
    <name type="scientific">Diutina rugosa</name>
    <name type="common">Yeast</name>
    <name type="synonym">Candida rugosa</name>
    <dbReference type="NCBI Taxonomy" id="5481"/>
    <lineage>
        <taxon>Eukaryota</taxon>
        <taxon>Fungi</taxon>
        <taxon>Dikarya</taxon>
        <taxon>Ascomycota</taxon>
        <taxon>Saccharomycotina</taxon>
        <taxon>Pichiomycetes</taxon>
        <taxon>Debaryomycetaceae</taxon>
        <taxon>Diutina</taxon>
    </lineage>
</organism>
<dbReference type="AlphaFoldDB" id="A0A642ULS9"/>
<keyword evidence="2" id="KW-1185">Reference proteome</keyword>
<dbReference type="VEuPathDB" id="FungiDB:DIURU_003279"/>
<evidence type="ECO:0000313" key="1">
    <source>
        <dbReference type="EMBL" id="KAA8901334.1"/>
    </source>
</evidence>
<sequence length="566" mass="63463">MDSQGPQAVDLPQELLSDVFSYLGIGDTCQLYLNLRVNQLLLEKRSHGDEVPTDVEHQLRSVSRLMGSIAEYLQTQRIKVSIEKVTKGDNTKISTKQYAGLPPCNIEVKTPLSELDLTKDYLQNVEYTSLALHVMHMFYDESVPTDLGGLKGNVTEMKIEGNMLIDPKDIPLTVTRLELNCSVKSPQNFDHLTNLTYVRYWPVPDQLTLPQSVTTILMPSDSESPPYDASVLTNLKRVKGGSFVNPRWSQLEIIKCPLPSDCHHLNSLKEIEIVDDYKSFKDIECPQLTKVIKSDCPTKNCNITDVFTEEQLGNLSFIKGYIVPLDSLHLLSQVTVLHTKVDVTIDELFPLPPRVVDFAVISSQSVVGIPSQLKSFKYTYSGVSEDEASADVQIVSTSVSKVDVTHVRNLIIDCPRLTDLKLLKVDSVVRLDAPNLVKLFMGLVDVPVETFPRLGYLDILGVPECEPVKDVIVGHHLKFVRVLGKTLGKVDISADCALIQSCRFSDETPRISSRILLINDILYDADGESIKIPNHMEVLMSGQWWKGNLYKDYCPDFEIDHEGENF</sequence>
<dbReference type="RefSeq" id="XP_034011905.1">
    <property type="nucleotide sequence ID" value="XM_034156023.1"/>
</dbReference>
<evidence type="ECO:0000313" key="2">
    <source>
        <dbReference type="Proteomes" id="UP000449547"/>
    </source>
</evidence>
<dbReference type="EMBL" id="SWFT01000104">
    <property type="protein sequence ID" value="KAA8901334.1"/>
    <property type="molecule type" value="Genomic_DNA"/>
</dbReference>
<name>A0A642ULS9_DIURU</name>
<comment type="caution">
    <text evidence="1">The sequence shown here is derived from an EMBL/GenBank/DDBJ whole genome shotgun (WGS) entry which is preliminary data.</text>
</comment>
<reference evidence="1 2" key="1">
    <citation type="submission" date="2019-07" db="EMBL/GenBank/DDBJ databases">
        <title>Genome assembly of two rare yeast pathogens: Diutina rugosa and Trichomonascus ciferrii.</title>
        <authorList>
            <person name="Mixao V."/>
            <person name="Saus E."/>
            <person name="Hansen A."/>
            <person name="Lass-Flor C."/>
            <person name="Gabaldon T."/>
        </authorList>
    </citation>
    <scope>NUCLEOTIDE SEQUENCE [LARGE SCALE GENOMIC DNA]</scope>
    <source>
        <strain evidence="1 2">CBS 613</strain>
    </source>
</reference>
<dbReference type="Proteomes" id="UP000449547">
    <property type="component" value="Unassembled WGS sequence"/>
</dbReference>
<proteinExistence type="predicted"/>
<gene>
    <name evidence="1" type="ORF">DIURU_003279</name>
</gene>
<protein>
    <submittedName>
        <fullName evidence="1">Uncharacterized protein</fullName>
    </submittedName>
</protein>